<keyword evidence="2" id="KW-1185">Reference proteome</keyword>
<evidence type="ECO:0008006" key="3">
    <source>
        <dbReference type="Google" id="ProtNLM"/>
    </source>
</evidence>
<sequence length="70" mass="7338">MLALAALLPPTSSNTWLPESATEWMPSASIEDDPVKNAATNLATAMAKFADNAAMIAFVPPLALTDLLHS</sequence>
<comment type="caution">
    <text evidence="1">The sequence shown here is derived from an EMBL/GenBank/DDBJ whole genome shotgun (WGS) entry which is preliminary data.</text>
</comment>
<gene>
    <name evidence="1" type="ORF">GCM10009733_014840</name>
</gene>
<accession>A0ABP4QWK0</accession>
<evidence type="ECO:0000313" key="1">
    <source>
        <dbReference type="EMBL" id="GAA1619499.1"/>
    </source>
</evidence>
<reference evidence="2" key="1">
    <citation type="journal article" date="2019" name="Int. J. Syst. Evol. Microbiol.">
        <title>The Global Catalogue of Microorganisms (GCM) 10K type strain sequencing project: providing services to taxonomists for standard genome sequencing and annotation.</title>
        <authorList>
            <consortium name="The Broad Institute Genomics Platform"/>
            <consortium name="The Broad Institute Genome Sequencing Center for Infectious Disease"/>
            <person name="Wu L."/>
            <person name="Ma J."/>
        </authorList>
    </citation>
    <scope>NUCLEOTIDE SEQUENCE [LARGE SCALE GENOMIC DNA]</scope>
    <source>
        <strain evidence="2">JCM 13929</strain>
    </source>
</reference>
<name>A0ABP4QWK0_9ACTN</name>
<evidence type="ECO:0000313" key="2">
    <source>
        <dbReference type="Proteomes" id="UP001500064"/>
    </source>
</evidence>
<organism evidence="1 2">
    <name type="scientific">Nonomuraea maheshkhaliensis</name>
    <dbReference type="NCBI Taxonomy" id="419590"/>
    <lineage>
        <taxon>Bacteria</taxon>
        <taxon>Bacillati</taxon>
        <taxon>Actinomycetota</taxon>
        <taxon>Actinomycetes</taxon>
        <taxon>Streptosporangiales</taxon>
        <taxon>Streptosporangiaceae</taxon>
        <taxon>Nonomuraea</taxon>
    </lineage>
</organism>
<dbReference type="Proteomes" id="UP001500064">
    <property type="component" value="Unassembled WGS sequence"/>
</dbReference>
<proteinExistence type="predicted"/>
<protein>
    <recommendedName>
        <fullName evidence="3">FAS1 domain-containing protein</fullName>
    </recommendedName>
</protein>
<dbReference type="EMBL" id="BAAAMU010000007">
    <property type="protein sequence ID" value="GAA1619499.1"/>
    <property type="molecule type" value="Genomic_DNA"/>
</dbReference>